<protein>
    <submittedName>
        <fullName evidence="2">Uncharacterized protein</fullName>
    </submittedName>
</protein>
<feature type="compositionally biased region" description="Basic and acidic residues" evidence="1">
    <location>
        <begin position="267"/>
        <end position="279"/>
    </location>
</feature>
<feature type="region of interest" description="Disordered" evidence="1">
    <location>
        <begin position="1"/>
        <end position="50"/>
    </location>
</feature>
<accession>A0AAW0YLR6</accession>
<feature type="compositionally biased region" description="Polar residues" evidence="1">
    <location>
        <begin position="163"/>
        <end position="175"/>
    </location>
</feature>
<reference evidence="2 3" key="1">
    <citation type="journal article" date="2024" name="bioRxiv">
        <title>Comparative genomics of Cryptococcus and Kwoniella reveals pathogenesis evolution and contrasting karyotype dynamics via intercentromeric recombination or chromosome fusion.</title>
        <authorList>
            <person name="Coelho M.A."/>
            <person name="David-Palma M."/>
            <person name="Shea T."/>
            <person name="Bowers K."/>
            <person name="McGinley-Smith S."/>
            <person name="Mohammad A.W."/>
            <person name="Gnirke A."/>
            <person name="Yurkov A.M."/>
            <person name="Nowrousian M."/>
            <person name="Sun S."/>
            <person name="Cuomo C.A."/>
            <person name="Heitman J."/>
        </authorList>
    </citation>
    <scope>NUCLEOTIDE SEQUENCE [LARGE SCALE GENOMIC DNA]</scope>
    <source>
        <strain evidence="2 3">CBS 13917</strain>
    </source>
</reference>
<feature type="region of interest" description="Disordered" evidence="1">
    <location>
        <begin position="91"/>
        <end position="177"/>
    </location>
</feature>
<sequence length="468" mass="50330">MNISHGANPPAPPAKDKDQNRPRPDAGPRGQPPLRPSHPRTQYAPTPTPMIDLLLDDSLIPTLPPPGGSLTRQDLMGKPKLPLFNIGVTVAPPARSSSSSTITATLPVRGSGRPLNAPAPEGVRRSSSVQERTGGNQAGIGAGVVGNGSGNGNGNRQGRRINPSNGNGRKGNTSRGVMDVVTSQRHKPGMIRRTSSFELPVKTHMYGDTPATVANAVEVKRKHGRTASESTINDLPQHEKETLLPPPRSTSIANRSSSSAQPPQQETPERSTSLDRPRPDTYTGLRLGTASDRETVGQILKTLRALTPDSRITTPPPPPASSGTLDPLSLIIPTAIILEALVCEREVLKGPSENSTTLPTLRDGSRLQLVDGELDWKVVRSYILAIGITIDSILPILRDHPSTNEEDEDTIRDLTKSIRAYVGKMKKVFGEVAAMYMDQYGFMRGWWDQSGMRSAAGEIGRWGDLFDA</sequence>
<organism evidence="2 3">
    <name type="scientific">Kwoniella newhampshirensis</name>
    <dbReference type="NCBI Taxonomy" id="1651941"/>
    <lineage>
        <taxon>Eukaryota</taxon>
        <taxon>Fungi</taxon>
        <taxon>Dikarya</taxon>
        <taxon>Basidiomycota</taxon>
        <taxon>Agaricomycotina</taxon>
        <taxon>Tremellomycetes</taxon>
        <taxon>Tremellales</taxon>
        <taxon>Cryptococcaceae</taxon>
        <taxon>Kwoniella</taxon>
    </lineage>
</organism>
<feature type="region of interest" description="Disordered" evidence="1">
    <location>
        <begin position="223"/>
        <end position="293"/>
    </location>
</feature>
<dbReference type="KEGG" id="kne:92181375"/>
<evidence type="ECO:0000313" key="3">
    <source>
        <dbReference type="Proteomes" id="UP001388673"/>
    </source>
</evidence>
<feature type="region of interest" description="Disordered" evidence="1">
    <location>
        <begin position="306"/>
        <end position="326"/>
    </location>
</feature>
<proteinExistence type="predicted"/>
<comment type="caution">
    <text evidence="2">The sequence shown here is derived from an EMBL/GenBank/DDBJ whole genome shotgun (WGS) entry which is preliminary data.</text>
</comment>
<dbReference type="EMBL" id="JBCAWK010000007">
    <property type="protein sequence ID" value="KAK8853411.1"/>
    <property type="molecule type" value="Genomic_DNA"/>
</dbReference>
<dbReference type="RefSeq" id="XP_066802597.1">
    <property type="nucleotide sequence ID" value="XM_066947218.1"/>
</dbReference>
<dbReference type="GeneID" id="92181375"/>
<feature type="compositionally biased region" description="Gly residues" evidence="1">
    <location>
        <begin position="136"/>
        <end position="155"/>
    </location>
</feature>
<evidence type="ECO:0000256" key="1">
    <source>
        <dbReference type="SAM" id="MobiDB-lite"/>
    </source>
</evidence>
<dbReference type="Proteomes" id="UP001388673">
    <property type="component" value="Unassembled WGS sequence"/>
</dbReference>
<feature type="compositionally biased region" description="Basic and acidic residues" evidence="1">
    <location>
        <begin position="14"/>
        <end position="26"/>
    </location>
</feature>
<keyword evidence="3" id="KW-1185">Reference proteome</keyword>
<dbReference type="AlphaFoldDB" id="A0AAW0YLR6"/>
<gene>
    <name evidence="2" type="ORF">IAR55_004117</name>
</gene>
<feature type="compositionally biased region" description="Low complexity" evidence="1">
    <location>
        <begin position="249"/>
        <end position="260"/>
    </location>
</feature>
<evidence type="ECO:0000313" key="2">
    <source>
        <dbReference type="EMBL" id="KAK8853411.1"/>
    </source>
</evidence>
<name>A0AAW0YLR6_9TREE</name>